<evidence type="ECO:0000256" key="1">
    <source>
        <dbReference type="ARBA" id="ARBA00022473"/>
    </source>
</evidence>
<dbReference type="SMART" id="SM00494">
    <property type="entry name" value="ChtBD2"/>
    <property type="match status" value="3"/>
</dbReference>
<feature type="signal peptide" evidence="8">
    <location>
        <begin position="1"/>
        <end position="18"/>
    </location>
</feature>
<feature type="compositionally biased region" description="Low complexity" evidence="7">
    <location>
        <begin position="158"/>
        <end position="167"/>
    </location>
</feature>
<dbReference type="Gene3D" id="3.20.20.80">
    <property type="entry name" value="Glycosidases"/>
    <property type="match status" value="1"/>
</dbReference>
<protein>
    <recommendedName>
        <fullName evidence="9">Chitin-binding type-2 domain-containing protein</fullName>
    </recommendedName>
</protein>
<keyword evidence="4" id="KW-0677">Repeat</keyword>
<comment type="caution">
    <text evidence="10">The sequence shown here is derived from an EMBL/GenBank/DDBJ whole genome shotgun (WGS) entry which is preliminary data.</text>
</comment>
<dbReference type="InterPro" id="IPR051940">
    <property type="entry name" value="Chitin_bind-dev_reg"/>
</dbReference>
<evidence type="ECO:0000256" key="3">
    <source>
        <dbReference type="ARBA" id="ARBA00022729"/>
    </source>
</evidence>
<dbReference type="SUPFAM" id="SSF57625">
    <property type="entry name" value="Invertebrate chitin-binding proteins"/>
    <property type="match status" value="3"/>
</dbReference>
<feature type="compositionally biased region" description="Polar residues" evidence="7">
    <location>
        <begin position="286"/>
        <end position="296"/>
    </location>
</feature>
<evidence type="ECO:0000256" key="6">
    <source>
        <dbReference type="ARBA" id="ARBA00023180"/>
    </source>
</evidence>
<keyword evidence="5" id="KW-1015">Disulfide bond</keyword>
<keyword evidence="6" id="KW-0325">Glycoprotein</keyword>
<dbReference type="AlphaFoldDB" id="A0A8S1GS24"/>
<keyword evidence="1" id="KW-0217">Developmental protein</keyword>
<dbReference type="GO" id="GO:0005576">
    <property type="term" value="C:extracellular region"/>
    <property type="evidence" value="ECO:0007669"/>
    <property type="project" value="InterPro"/>
</dbReference>
<dbReference type="PANTHER" id="PTHR23301:SF0">
    <property type="entry name" value="CHITIN-BINDING TYPE-2 DOMAIN-CONTAINING PROTEIN-RELATED"/>
    <property type="match status" value="1"/>
</dbReference>
<dbReference type="FunFam" id="2.170.140.10:FF:000009">
    <property type="entry name" value="Chondroitin proteoglycan 1"/>
    <property type="match status" value="1"/>
</dbReference>
<name>A0A8S1GS24_9PELO</name>
<organism evidence="10 11">
    <name type="scientific">Caenorhabditis auriculariae</name>
    <dbReference type="NCBI Taxonomy" id="2777116"/>
    <lineage>
        <taxon>Eukaryota</taxon>
        <taxon>Metazoa</taxon>
        <taxon>Ecdysozoa</taxon>
        <taxon>Nematoda</taxon>
        <taxon>Chromadorea</taxon>
        <taxon>Rhabditida</taxon>
        <taxon>Rhabditina</taxon>
        <taxon>Rhabditomorpha</taxon>
        <taxon>Rhabditoidea</taxon>
        <taxon>Rhabditidae</taxon>
        <taxon>Peloderinae</taxon>
        <taxon>Caenorhabditis</taxon>
    </lineage>
</organism>
<feature type="region of interest" description="Disordered" evidence="7">
    <location>
        <begin position="127"/>
        <end position="167"/>
    </location>
</feature>
<keyword evidence="11" id="KW-1185">Reference proteome</keyword>
<proteinExistence type="predicted"/>
<keyword evidence="2" id="KW-0147">Chitin-binding</keyword>
<sequence length="391" mass="40981">MARTVVLSVVLLLGVVSGHFLPPQHSWHHMNSQRPSEEVVSSSDAELLSEDVPVETSTEASGLGASEKDDTDCTGKTDGVYPINSCSTKFLTCSGGIARIMDCPAQLVYNNEFLACDYPMAVAGCSSDGSTSLPPSSSSVQPETSTEADVTSTEEVESTTTSRPTTCSTEDGFFSFGRCSDKFTACTNGRSIEMSCPAQLAFDEQRQLCDYPLAVPECANGASFDEPSTEVAPSSSTEIEASGSESNEASGNGSGYEYGSGEMIGNDVPSSTSSSDYGYGSGNGDEQTGNDAPETTSGYYYGSGNGSEEAVGNDVSESTGSNYGKSSSRSAANDSSEKRCVDGVQSTGRCSASFRQCIDGRLYSFQCDQGKLFSKRTGSCRPLSDLPECAY</sequence>
<dbReference type="Pfam" id="PF01607">
    <property type="entry name" value="CBM_14"/>
    <property type="match status" value="3"/>
</dbReference>
<evidence type="ECO:0000256" key="8">
    <source>
        <dbReference type="SAM" id="SignalP"/>
    </source>
</evidence>
<gene>
    <name evidence="10" type="ORF">CAUJ_LOCUS2324</name>
</gene>
<evidence type="ECO:0000256" key="7">
    <source>
        <dbReference type="SAM" id="MobiDB-lite"/>
    </source>
</evidence>
<feature type="compositionally biased region" description="Low complexity" evidence="7">
    <location>
        <begin position="127"/>
        <end position="151"/>
    </location>
</feature>
<feature type="chain" id="PRO_5035934017" description="Chitin-binding type-2 domain-containing protein" evidence="8">
    <location>
        <begin position="19"/>
        <end position="391"/>
    </location>
</feature>
<keyword evidence="3 8" id="KW-0732">Signal</keyword>
<dbReference type="InterPro" id="IPR036508">
    <property type="entry name" value="Chitin-bd_dom_sf"/>
</dbReference>
<feature type="domain" description="Chitin-binding type-2" evidence="9">
    <location>
        <begin position="164"/>
        <end position="220"/>
    </location>
</feature>
<feature type="region of interest" description="Disordered" evidence="7">
    <location>
        <begin position="36"/>
        <end position="74"/>
    </location>
</feature>
<reference evidence="10" key="1">
    <citation type="submission" date="2020-10" db="EMBL/GenBank/DDBJ databases">
        <authorList>
            <person name="Kikuchi T."/>
        </authorList>
    </citation>
    <scope>NUCLEOTIDE SEQUENCE</scope>
    <source>
        <strain evidence="10">NKZ352</strain>
    </source>
</reference>
<dbReference type="GO" id="GO:0008061">
    <property type="term" value="F:chitin binding"/>
    <property type="evidence" value="ECO:0007669"/>
    <property type="project" value="UniProtKB-KW"/>
</dbReference>
<evidence type="ECO:0000259" key="9">
    <source>
        <dbReference type="PROSITE" id="PS50940"/>
    </source>
</evidence>
<dbReference type="Gene3D" id="2.170.140.10">
    <property type="entry name" value="Chitin binding domain"/>
    <property type="match status" value="1"/>
</dbReference>
<dbReference type="PROSITE" id="PS50940">
    <property type="entry name" value="CHIT_BIND_II"/>
    <property type="match status" value="3"/>
</dbReference>
<feature type="domain" description="Chitin-binding type-2" evidence="9">
    <location>
        <begin position="337"/>
        <end position="391"/>
    </location>
</feature>
<feature type="compositionally biased region" description="Polar residues" evidence="7">
    <location>
        <begin position="315"/>
        <end position="325"/>
    </location>
</feature>
<dbReference type="OrthoDB" id="5877064at2759"/>
<evidence type="ECO:0000256" key="2">
    <source>
        <dbReference type="ARBA" id="ARBA00022669"/>
    </source>
</evidence>
<evidence type="ECO:0000313" key="11">
    <source>
        <dbReference type="Proteomes" id="UP000835052"/>
    </source>
</evidence>
<evidence type="ECO:0000256" key="4">
    <source>
        <dbReference type="ARBA" id="ARBA00022737"/>
    </source>
</evidence>
<dbReference type="EMBL" id="CAJGYM010000004">
    <property type="protein sequence ID" value="CAD6186405.1"/>
    <property type="molecule type" value="Genomic_DNA"/>
</dbReference>
<dbReference type="Proteomes" id="UP000835052">
    <property type="component" value="Unassembled WGS sequence"/>
</dbReference>
<evidence type="ECO:0000256" key="5">
    <source>
        <dbReference type="ARBA" id="ARBA00023157"/>
    </source>
</evidence>
<feature type="region of interest" description="Disordered" evidence="7">
    <location>
        <begin position="223"/>
        <end position="344"/>
    </location>
</feature>
<dbReference type="PANTHER" id="PTHR23301">
    <property type="entry name" value="CHITIN BINDING PERITROPHIN-A"/>
    <property type="match status" value="1"/>
</dbReference>
<feature type="compositionally biased region" description="Low complexity" evidence="7">
    <location>
        <begin position="240"/>
        <end position="251"/>
    </location>
</feature>
<evidence type="ECO:0000313" key="10">
    <source>
        <dbReference type="EMBL" id="CAD6186405.1"/>
    </source>
</evidence>
<feature type="domain" description="Chitin-binding type-2" evidence="9">
    <location>
        <begin position="70"/>
        <end position="127"/>
    </location>
</feature>
<dbReference type="InterPro" id="IPR002557">
    <property type="entry name" value="Chitin-bd_dom"/>
</dbReference>
<accession>A0A8S1GS24</accession>